<feature type="domain" description="Myb-like" evidence="2">
    <location>
        <begin position="34"/>
        <end position="84"/>
    </location>
</feature>
<dbReference type="EMBL" id="JALJAT010000004">
    <property type="protein sequence ID" value="KAK4470146.1"/>
    <property type="molecule type" value="Genomic_DNA"/>
</dbReference>
<reference evidence="4" key="1">
    <citation type="submission" date="2022-04" db="EMBL/GenBank/DDBJ databases">
        <authorList>
            <person name="Xu L."/>
            <person name="Lv Z."/>
        </authorList>
    </citation>
    <scope>NUCLEOTIDE SEQUENCE</scope>
    <source>
        <strain evidence="4">LV_2022a</strain>
    </source>
</reference>
<dbReference type="Proteomes" id="UP001292079">
    <property type="component" value="Unassembled WGS sequence"/>
</dbReference>
<accession>A0AAE1Z9T6</accession>
<dbReference type="InterPro" id="IPR050560">
    <property type="entry name" value="MYB_TF"/>
</dbReference>
<keyword evidence="5" id="KW-1185">Reference proteome</keyword>
<feature type="domain" description="HTH myb-type" evidence="3">
    <location>
        <begin position="40"/>
        <end position="88"/>
    </location>
</feature>
<evidence type="ECO:0000256" key="1">
    <source>
        <dbReference type="SAM" id="MobiDB-lite"/>
    </source>
</evidence>
<dbReference type="SUPFAM" id="SSF46689">
    <property type="entry name" value="Homeodomain-like"/>
    <property type="match status" value="2"/>
</dbReference>
<evidence type="ECO:0000313" key="4">
    <source>
        <dbReference type="EMBL" id="KAK4470146.1"/>
    </source>
</evidence>
<gene>
    <name evidence="4" type="ORF">MN116_005729</name>
</gene>
<proteinExistence type="predicted"/>
<dbReference type="Pfam" id="PF00249">
    <property type="entry name" value="Myb_DNA-binding"/>
    <property type="match status" value="2"/>
</dbReference>
<dbReference type="SMART" id="SM00717">
    <property type="entry name" value="SANT"/>
    <property type="match status" value="2"/>
</dbReference>
<evidence type="ECO:0000313" key="5">
    <source>
        <dbReference type="Proteomes" id="UP001292079"/>
    </source>
</evidence>
<reference evidence="4" key="2">
    <citation type="journal article" date="2023" name="Infect Dis Poverty">
        <title>Chromosome-scale genome of the human blood fluke Schistosoma mekongi and its implications for public health.</title>
        <authorList>
            <person name="Zhou M."/>
            <person name="Xu L."/>
            <person name="Xu D."/>
            <person name="Chen W."/>
            <person name="Khan J."/>
            <person name="Hu Y."/>
            <person name="Huang H."/>
            <person name="Wei H."/>
            <person name="Zhang Y."/>
            <person name="Chusongsang P."/>
            <person name="Tanasarnprasert K."/>
            <person name="Hu X."/>
            <person name="Limpanont Y."/>
            <person name="Lv Z."/>
        </authorList>
    </citation>
    <scope>NUCLEOTIDE SEQUENCE</scope>
    <source>
        <strain evidence="4">LV_2022a</strain>
    </source>
</reference>
<dbReference type="GO" id="GO:0000981">
    <property type="term" value="F:DNA-binding transcription factor activity, RNA polymerase II-specific"/>
    <property type="evidence" value="ECO:0007669"/>
    <property type="project" value="TreeGrafter"/>
</dbReference>
<dbReference type="Gene3D" id="1.10.10.60">
    <property type="entry name" value="Homeodomain-like"/>
    <property type="match status" value="2"/>
</dbReference>
<feature type="region of interest" description="Disordered" evidence="1">
    <location>
        <begin position="672"/>
        <end position="709"/>
    </location>
</feature>
<dbReference type="InterPro" id="IPR009057">
    <property type="entry name" value="Homeodomain-like_sf"/>
</dbReference>
<organism evidence="4 5">
    <name type="scientific">Schistosoma mekongi</name>
    <name type="common">Parasitic worm</name>
    <dbReference type="NCBI Taxonomy" id="38744"/>
    <lineage>
        <taxon>Eukaryota</taxon>
        <taxon>Metazoa</taxon>
        <taxon>Spiralia</taxon>
        <taxon>Lophotrochozoa</taxon>
        <taxon>Platyhelminthes</taxon>
        <taxon>Trematoda</taxon>
        <taxon>Digenea</taxon>
        <taxon>Strigeidida</taxon>
        <taxon>Schistosomatoidea</taxon>
        <taxon>Schistosomatidae</taxon>
        <taxon>Schistosoma</taxon>
    </lineage>
</organism>
<dbReference type="GO" id="GO:0005634">
    <property type="term" value="C:nucleus"/>
    <property type="evidence" value="ECO:0007669"/>
    <property type="project" value="TreeGrafter"/>
</dbReference>
<protein>
    <submittedName>
        <fullName evidence="4">Uncharacterized protein</fullName>
    </submittedName>
</protein>
<comment type="caution">
    <text evidence="4">The sequence shown here is derived from an EMBL/GenBank/DDBJ whole genome shotgun (WGS) entry which is preliminary data.</text>
</comment>
<dbReference type="CDD" id="cd00167">
    <property type="entry name" value="SANT"/>
    <property type="match status" value="2"/>
</dbReference>
<evidence type="ECO:0000259" key="3">
    <source>
        <dbReference type="PROSITE" id="PS51294"/>
    </source>
</evidence>
<dbReference type="PROSITE" id="PS51294">
    <property type="entry name" value="HTH_MYB"/>
    <property type="match status" value="1"/>
</dbReference>
<name>A0AAE1Z9T6_SCHME</name>
<dbReference type="InterPro" id="IPR017930">
    <property type="entry name" value="Myb_dom"/>
</dbReference>
<dbReference type="PROSITE" id="PS50090">
    <property type="entry name" value="MYB_LIKE"/>
    <property type="match status" value="2"/>
</dbReference>
<feature type="region of interest" description="Disordered" evidence="1">
    <location>
        <begin position="228"/>
        <end position="247"/>
    </location>
</feature>
<dbReference type="GO" id="GO:0000978">
    <property type="term" value="F:RNA polymerase II cis-regulatory region sequence-specific DNA binding"/>
    <property type="evidence" value="ECO:0007669"/>
    <property type="project" value="TreeGrafter"/>
</dbReference>
<evidence type="ECO:0000259" key="2">
    <source>
        <dbReference type="PROSITE" id="PS50090"/>
    </source>
</evidence>
<feature type="compositionally biased region" description="Low complexity" evidence="1">
    <location>
        <begin position="672"/>
        <end position="689"/>
    </location>
</feature>
<dbReference type="PANTHER" id="PTHR45614">
    <property type="entry name" value="MYB PROTEIN-RELATED"/>
    <property type="match status" value="1"/>
</dbReference>
<feature type="domain" description="Myb-like" evidence="2">
    <location>
        <begin position="114"/>
        <end position="165"/>
    </location>
</feature>
<sequence>MLDELPYRGRWEDSNNVDGLTCVTASFYGTPKKRLDNSSGSWTNLEDCKLLDHVSRLGENRWNLIGKKIGKSAFQCSERYLKHLRPQMLGSSKTYTTLIQHSVSPQTISLEQNSAWTKEEDSTLLQLYLTYGSNWELIANRLTINGSLYKKRTAVDVRQRYEKVVLQYWPNYNQENRPLSSLLFRNSLLSWSNTSKHNGSNNISINPNNQFTGSKTIRPTYLIPLPSLKSNSSDSTTTTTTTNGNWKIRLTQPIHHHDSGFSESGLLNSAQLSRSSSQQSLRYSVVTTSISSHNPLLSTSTPVDLIKNGPSSPINQPEFSLLPSSIIKPDSPKLLESSINDPINSPSSFSPNFNHNDCSSKITTSPLLKSTHQATNGLLNVLVADDNNTHFIIQTPTKALSEADQLSFHLTSPPAVLGSAGRYAATSSLNHKMDLDKTPIGSRLPRSPLRRPLRTRLFDNIPNNTSLPSTSLPSSFTVNNSNNNPLAKTFSTLSSCPTTKSLSYNSCDEAKCIAILTAKATAWNRALLPTTSASTTSATSCQRSHLSYFTMNNNRFKGESGLFNFNAHQPHFSDYKDSIMQFYNNIYYQFQVTNNNVIPLNPTPLKPLKFPSRKQPHLMLRRIIQVGNEDDWQEVAYGDSYASQKLLRFAKSFTNNYQQSVGLPSDFHDLSPHSSALSSPTTASTSTQSMNPNSNSDCFMKLEPTDYDY</sequence>
<dbReference type="AlphaFoldDB" id="A0AAE1Z9T6"/>
<dbReference type="InterPro" id="IPR001005">
    <property type="entry name" value="SANT/Myb"/>
</dbReference>